<evidence type="ECO:0000313" key="2">
    <source>
        <dbReference type="Proteomes" id="UP000317171"/>
    </source>
</evidence>
<protein>
    <submittedName>
        <fullName evidence="1">Uncharacterized protein</fullName>
    </submittedName>
</protein>
<gene>
    <name evidence="1" type="ORF">Pan241w_37550</name>
</gene>
<proteinExistence type="predicted"/>
<dbReference type="AlphaFoldDB" id="A0A517RIG9"/>
<dbReference type="EMBL" id="CP036269">
    <property type="protein sequence ID" value="QDT43653.1"/>
    <property type="molecule type" value="Genomic_DNA"/>
</dbReference>
<name>A0A517RIG9_9PLAN</name>
<sequence length="46" mass="5309">MDVSECEFNLGTENQDLELGTPYSKRLHLEIPEKLLQDEKYGLAIK</sequence>
<dbReference type="Proteomes" id="UP000317171">
    <property type="component" value="Chromosome"/>
</dbReference>
<accession>A0A517RIG9</accession>
<reference evidence="1 2" key="1">
    <citation type="submission" date="2019-02" db="EMBL/GenBank/DDBJ databases">
        <title>Deep-cultivation of Planctomycetes and their phenomic and genomic characterization uncovers novel biology.</title>
        <authorList>
            <person name="Wiegand S."/>
            <person name="Jogler M."/>
            <person name="Boedeker C."/>
            <person name="Pinto D."/>
            <person name="Vollmers J."/>
            <person name="Rivas-Marin E."/>
            <person name="Kohn T."/>
            <person name="Peeters S.H."/>
            <person name="Heuer A."/>
            <person name="Rast P."/>
            <person name="Oberbeckmann S."/>
            <person name="Bunk B."/>
            <person name="Jeske O."/>
            <person name="Meyerdierks A."/>
            <person name="Storesund J.E."/>
            <person name="Kallscheuer N."/>
            <person name="Luecker S."/>
            <person name="Lage O.M."/>
            <person name="Pohl T."/>
            <person name="Merkel B.J."/>
            <person name="Hornburger P."/>
            <person name="Mueller R.-W."/>
            <person name="Bruemmer F."/>
            <person name="Labrenz M."/>
            <person name="Spormann A.M."/>
            <person name="Op den Camp H."/>
            <person name="Overmann J."/>
            <person name="Amann R."/>
            <person name="Jetten M.S.M."/>
            <person name="Mascher T."/>
            <person name="Medema M.H."/>
            <person name="Devos D.P."/>
            <person name="Kaster A.-K."/>
            <person name="Ovreas L."/>
            <person name="Rohde M."/>
            <person name="Galperin M.Y."/>
            <person name="Jogler C."/>
        </authorList>
    </citation>
    <scope>NUCLEOTIDE SEQUENCE [LARGE SCALE GENOMIC DNA]</scope>
    <source>
        <strain evidence="1 2">Pan241w</strain>
    </source>
</reference>
<dbReference type="KEGG" id="gaz:Pan241w_37550"/>
<evidence type="ECO:0000313" key="1">
    <source>
        <dbReference type="EMBL" id="QDT43653.1"/>
    </source>
</evidence>
<organism evidence="1 2">
    <name type="scientific">Gimesia alba</name>
    <dbReference type="NCBI Taxonomy" id="2527973"/>
    <lineage>
        <taxon>Bacteria</taxon>
        <taxon>Pseudomonadati</taxon>
        <taxon>Planctomycetota</taxon>
        <taxon>Planctomycetia</taxon>
        <taxon>Planctomycetales</taxon>
        <taxon>Planctomycetaceae</taxon>
        <taxon>Gimesia</taxon>
    </lineage>
</organism>
<keyword evidence="2" id="KW-1185">Reference proteome</keyword>